<evidence type="ECO:0000313" key="1">
    <source>
        <dbReference type="EMBL" id="JAD73449.1"/>
    </source>
</evidence>
<accession>A0A0A9CAU4</accession>
<proteinExistence type="predicted"/>
<sequence>MVLLKQNLFSLAIWDVVLFVRMSGC</sequence>
<protein>
    <submittedName>
        <fullName evidence="1">Uncharacterized protein</fullName>
    </submittedName>
</protein>
<reference evidence="1" key="1">
    <citation type="submission" date="2014-09" db="EMBL/GenBank/DDBJ databases">
        <authorList>
            <person name="Magalhaes I.L.F."/>
            <person name="Oliveira U."/>
            <person name="Santos F.R."/>
            <person name="Vidigal T.H.D.A."/>
            <person name="Brescovit A.D."/>
            <person name="Santos A.J."/>
        </authorList>
    </citation>
    <scope>NUCLEOTIDE SEQUENCE</scope>
    <source>
        <tissue evidence="1">Shoot tissue taken approximately 20 cm above the soil surface</tissue>
    </source>
</reference>
<name>A0A0A9CAU4_ARUDO</name>
<organism evidence="1">
    <name type="scientific">Arundo donax</name>
    <name type="common">Giant reed</name>
    <name type="synonym">Donax arundinaceus</name>
    <dbReference type="NCBI Taxonomy" id="35708"/>
    <lineage>
        <taxon>Eukaryota</taxon>
        <taxon>Viridiplantae</taxon>
        <taxon>Streptophyta</taxon>
        <taxon>Embryophyta</taxon>
        <taxon>Tracheophyta</taxon>
        <taxon>Spermatophyta</taxon>
        <taxon>Magnoliopsida</taxon>
        <taxon>Liliopsida</taxon>
        <taxon>Poales</taxon>
        <taxon>Poaceae</taxon>
        <taxon>PACMAD clade</taxon>
        <taxon>Arundinoideae</taxon>
        <taxon>Arundineae</taxon>
        <taxon>Arundo</taxon>
    </lineage>
</organism>
<reference evidence="1" key="2">
    <citation type="journal article" date="2015" name="Data Brief">
        <title>Shoot transcriptome of the giant reed, Arundo donax.</title>
        <authorList>
            <person name="Barrero R.A."/>
            <person name="Guerrero F.D."/>
            <person name="Moolhuijzen P."/>
            <person name="Goolsby J.A."/>
            <person name="Tidwell J."/>
            <person name="Bellgard S.E."/>
            <person name="Bellgard M.I."/>
        </authorList>
    </citation>
    <scope>NUCLEOTIDE SEQUENCE</scope>
    <source>
        <tissue evidence="1">Shoot tissue taken approximately 20 cm above the soil surface</tissue>
    </source>
</reference>
<dbReference type="AlphaFoldDB" id="A0A0A9CAU4"/>
<dbReference type="EMBL" id="GBRH01224446">
    <property type="protein sequence ID" value="JAD73449.1"/>
    <property type="molecule type" value="Transcribed_RNA"/>
</dbReference>